<dbReference type="PANTHER" id="PTHR43798:SF33">
    <property type="entry name" value="HYDROLASE, PUTATIVE (AFU_ORTHOLOGUE AFUA_2G14860)-RELATED"/>
    <property type="match status" value="1"/>
</dbReference>
<dbReference type="GO" id="GO:0016020">
    <property type="term" value="C:membrane"/>
    <property type="evidence" value="ECO:0007669"/>
    <property type="project" value="TreeGrafter"/>
</dbReference>
<keyword evidence="3" id="KW-1185">Reference proteome</keyword>
<dbReference type="EMBL" id="JH930479">
    <property type="protein sequence ID" value="EKM49940.1"/>
    <property type="molecule type" value="Genomic_DNA"/>
</dbReference>
<accession>K5VT30</accession>
<dbReference type="HOGENOM" id="CLU_045014_0_0_1"/>
<organism evidence="2 3">
    <name type="scientific">Phanerochaete carnosa (strain HHB-10118-sp)</name>
    <name type="common">White-rot fungus</name>
    <name type="synonym">Peniophora carnosa</name>
    <dbReference type="NCBI Taxonomy" id="650164"/>
    <lineage>
        <taxon>Eukaryota</taxon>
        <taxon>Fungi</taxon>
        <taxon>Dikarya</taxon>
        <taxon>Basidiomycota</taxon>
        <taxon>Agaricomycotina</taxon>
        <taxon>Agaricomycetes</taxon>
        <taxon>Polyporales</taxon>
        <taxon>Phanerochaetaceae</taxon>
        <taxon>Phanerochaete</taxon>
    </lineage>
</organism>
<dbReference type="Gene3D" id="3.40.50.1820">
    <property type="entry name" value="alpha/beta hydrolase"/>
    <property type="match status" value="1"/>
</dbReference>
<dbReference type="SUPFAM" id="SSF53474">
    <property type="entry name" value="alpha/beta-Hydrolases"/>
    <property type="match status" value="1"/>
</dbReference>
<protein>
    <recommendedName>
        <fullName evidence="1">AB hydrolase-1 domain-containing protein</fullName>
    </recommendedName>
</protein>
<dbReference type="RefSeq" id="XP_007401138.1">
    <property type="nucleotide sequence ID" value="XM_007401076.1"/>
</dbReference>
<dbReference type="AlphaFoldDB" id="K5VT30"/>
<dbReference type="InterPro" id="IPR029058">
    <property type="entry name" value="AB_hydrolase_fold"/>
</dbReference>
<dbReference type="OrthoDB" id="5311491at2759"/>
<proteinExistence type="predicted"/>
<evidence type="ECO:0000313" key="3">
    <source>
        <dbReference type="Proteomes" id="UP000008370"/>
    </source>
</evidence>
<reference evidence="2 3" key="1">
    <citation type="journal article" date="2012" name="BMC Genomics">
        <title>Comparative genomics of the white-rot fungi, Phanerochaete carnosa and P. chrysosporium, to elucidate the genetic basis of the distinct wood types they colonize.</title>
        <authorList>
            <person name="Suzuki H."/>
            <person name="MacDonald J."/>
            <person name="Syed K."/>
            <person name="Salamov A."/>
            <person name="Hori C."/>
            <person name="Aerts A."/>
            <person name="Henrissat B."/>
            <person name="Wiebenga A."/>
            <person name="vanKuyk P.A."/>
            <person name="Barry K."/>
            <person name="Lindquist E."/>
            <person name="LaButti K."/>
            <person name="Lapidus A."/>
            <person name="Lucas S."/>
            <person name="Coutinho P."/>
            <person name="Gong Y."/>
            <person name="Samejima M."/>
            <person name="Mahadevan R."/>
            <person name="Abou-Zaid M."/>
            <person name="de Vries R.P."/>
            <person name="Igarashi K."/>
            <person name="Yadav J.S."/>
            <person name="Grigoriev I.V."/>
            <person name="Master E.R."/>
        </authorList>
    </citation>
    <scope>NUCLEOTIDE SEQUENCE [LARGE SCALE GENOMIC DNA]</scope>
    <source>
        <strain evidence="2 3">HHB-10118-sp</strain>
    </source>
</reference>
<evidence type="ECO:0000313" key="2">
    <source>
        <dbReference type="EMBL" id="EKM49940.1"/>
    </source>
</evidence>
<feature type="domain" description="AB hydrolase-1" evidence="1">
    <location>
        <begin position="30"/>
        <end position="342"/>
    </location>
</feature>
<dbReference type="Proteomes" id="UP000008370">
    <property type="component" value="Unassembled WGS sequence"/>
</dbReference>
<evidence type="ECO:0000259" key="1">
    <source>
        <dbReference type="Pfam" id="PF12697"/>
    </source>
</evidence>
<dbReference type="GeneID" id="18913414"/>
<sequence>MPFAQIDDKGTSIYYEDSGAPDGYPRYTTVVFVHGTLINSATFQRMLPYAPKHGLRMITMNCRDYRGSSPYTTEELADIVSSDIDVQASVVRKWGREVALFLAYVCQVLRTPAIAGEGAKKEGGVVLVTWSSGGIAALSILGDPQTLGDDLAATLTPYLRKIILYDPPSRAYGFMLDAGFAFPLVDPSIPPEKKADAFLDWASAYHTAIPDGVAITPEALLKYNIALPRTPTLRTLAPEDLERTIDRTVATRSVAISGTDARIRQRHARRAFLDADAVLPDVDLLVLWCDQSVWLTIWGVKVFDNLASEEVEPGKRKRRASLLRVRDANHFVHWDEPERMVRLFAEICSNSSSATTTTGLARSGM</sequence>
<dbReference type="KEGG" id="pco:PHACADRAFT_213720"/>
<gene>
    <name evidence="2" type="ORF">PHACADRAFT_213720</name>
</gene>
<dbReference type="Pfam" id="PF12697">
    <property type="entry name" value="Abhydrolase_6"/>
    <property type="match status" value="1"/>
</dbReference>
<dbReference type="InterPro" id="IPR050266">
    <property type="entry name" value="AB_hydrolase_sf"/>
</dbReference>
<dbReference type="InterPro" id="IPR000073">
    <property type="entry name" value="AB_hydrolase_1"/>
</dbReference>
<dbReference type="PANTHER" id="PTHR43798">
    <property type="entry name" value="MONOACYLGLYCEROL LIPASE"/>
    <property type="match status" value="1"/>
</dbReference>
<name>K5VT30_PHACS</name>
<dbReference type="InParanoid" id="K5VT30"/>